<organism evidence="1 2">
    <name type="scientific">Seminavis robusta</name>
    <dbReference type="NCBI Taxonomy" id="568900"/>
    <lineage>
        <taxon>Eukaryota</taxon>
        <taxon>Sar</taxon>
        <taxon>Stramenopiles</taxon>
        <taxon>Ochrophyta</taxon>
        <taxon>Bacillariophyta</taxon>
        <taxon>Bacillariophyceae</taxon>
        <taxon>Bacillariophycidae</taxon>
        <taxon>Naviculales</taxon>
        <taxon>Naviculaceae</taxon>
        <taxon>Seminavis</taxon>
    </lineage>
</organism>
<dbReference type="AlphaFoldDB" id="A0A9N8HJZ9"/>
<keyword evidence="2" id="KW-1185">Reference proteome</keyword>
<dbReference type="EMBL" id="CAICTM010000582">
    <property type="protein sequence ID" value="CAB9513298.1"/>
    <property type="molecule type" value="Genomic_DNA"/>
</dbReference>
<dbReference type="Proteomes" id="UP001153069">
    <property type="component" value="Unassembled WGS sequence"/>
</dbReference>
<gene>
    <name evidence="1" type="ORF">SEMRO_583_G170690.1</name>
</gene>
<protein>
    <submittedName>
        <fullName evidence="1">Uncharacterized protein</fullName>
    </submittedName>
</protein>
<accession>A0A9N8HJZ9</accession>
<name>A0A9N8HJZ9_9STRA</name>
<evidence type="ECO:0000313" key="1">
    <source>
        <dbReference type="EMBL" id="CAB9513298.1"/>
    </source>
</evidence>
<evidence type="ECO:0000313" key="2">
    <source>
        <dbReference type="Proteomes" id="UP001153069"/>
    </source>
</evidence>
<reference evidence="1" key="1">
    <citation type="submission" date="2020-06" db="EMBL/GenBank/DDBJ databases">
        <authorList>
            <consortium name="Plant Systems Biology data submission"/>
        </authorList>
    </citation>
    <scope>NUCLEOTIDE SEQUENCE</scope>
    <source>
        <strain evidence="1">D6</strain>
    </source>
</reference>
<sequence length="180" mass="20414">MPYDFKTKEGGIYSASCRRPPCIDMLPIEDFDLYLTRISKCVAHSIRKESDEILVWYFENSKVLSSDQAKELHSFLLQAENVNTTFVSMDRRALIIKTVHGEQITVMLACKYSRFYIAPPCERPHESSRPKIGMAAVLTEMLTIFSGHQNEQEQDATPSVVDLLSPCSAAHSEFTLESMD</sequence>
<proteinExistence type="predicted"/>
<comment type="caution">
    <text evidence="1">The sequence shown here is derived from an EMBL/GenBank/DDBJ whole genome shotgun (WGS) entry which is preliminary data.</text>
</comment>